<keyword evidence="1" id="KW-0067">ATP-binding</keyword>
<gene>
    <name evidence="3" type="ORF">NDN08_007630</name>
</gene>
<accession>A0AAV8UY37</accession>
<keyword evidence="4" id="KW-1185">Reference proteome</keyword>
<feature type="binding site" evidence="1">
    <location>
        <position position="64"/>
    </location>
    <ligand>
        <name>ATP</name>
        <dbReference type="ChEBI" id="CHEBI:30616"/>
    </ligand>
</feature>
<dbReference type="AlphaFoldDB" id="A0AAV8UY37"/>
<reference evidence="3 4" key="1">
    <citation type="journal article" date="2023" name="Nat. Commun.">
        <title>Origin of minicircular mitochondrial genomes in red algae.</title>
        <authorList>
            <person name="Lee Y."/>
            <person name="Cho C.H."/>
            <person name="Lee Y.M."/>
            <person name="Park S.I."/>
            <person name="Yang J.H."/>
            <person name="West J.A."/>
            <person name="Bhattacharya D."/>
            <person name="Yoon H.S."/>
        </authorList>
    </citation>
    <scope>NUCLEOTIDE SEQUENCE [LARGE SCALE GENOMIC DNA]</scope>
    <source>
        <strain evidence="3 4">CCMP1338</strain>
        <tissue evidence="3">Whole cell</tissue>
    </source>
</reference>
<keyword evidence="1" id="KW-0547">Nucleotide-binding</keyword>
<evidence type="ECO:0000256" key="1">
    <source>
        <dbReference type="PROSITE-ProRule" id="PRU10141"/>
    </source>
</evidence>
<proteinExistence type="predicted"/>
<dbReference type="PROSITE" id="PS00107">
    <property type="entry name" value="PROTEIN_KINASE_ATP"/>
    <property type="match status" value="1"/>
</dbReference>
<dbReference type="SUPFAM" id="SSF56112">
    <property type="entry name" value="Protein kinase-like (PK-like)"/>
    <property type="match status" value="1"/>
</dbReference>
<organism evidence="3 4">
    <name type="scientific">Rhodosorus marinus</name>
    <dbReference type="NCBI Taxonomy" id="101924"/>
    <lineage>
        <taxon>Eukaryota</taxon>
        <taxon>Rhodophyta</taxon>
        <taxon>Stylonematophyceae</taxon>
        <taxon>Stylonematales</taxon>
        <taxon>Stylonemataceae</taxon>
        <taxon>Rhodosorus</taxon>
    </lineage>
</organism>
<dbReference type="InterPro" id="IPR017441">
    <property type="entry name" value="Protein_kinase_ATP_BS"/>
</dbReference>
<protein>
    <recommendedName>
        <fullName evidence="2">Protein kinase domain-containing protein</fullName>
    </recommendedName>
</protein>
<dbReference type="GO" id="GO:0005524">
    <property type="term" value="F:ATP binding"/>
    <property type="evidence" value="ECO:0007669"/>
    <property type="project" value="UniProtKB-UniRule"/>
</dbReference>
<evidence type="ECO:0000313" key="3">
    <source>
        <dbReference type="EMBL" id="KAJ8907519.1"/>
    </source>
</evidence>
<comment type="caution">
    <text evidence="3">The sequence shown here is derived from an EMBL/GenBank/DDBJ whole genome shotgun (WGS) entry which is preliminary data.</text>
</comment>
<dbReference type="EMBL" id="JAMWBK010000002">
    <property type="protein sequence ID" value="KAJ8907519.1"/>
    <property type="molecule type" value="Genomic_DNA"/>
</dbReference>
<dbReference type="PROSITE" id="PS50011">
    <property type="entry name" value="PROTEIN_KINASE_DOM"/>
    <property type="match status" value="1"/>
</dbReference>
<dbReference type="Proteomes" id="UP001157974">
    <property type="component" value="Unassembled WGS sequence"/>
</dbReference>
<name>A0AAV8UY37_9RHOD</name>
<dbReference type="InterPro" id="IPR000719">
    <property type="entry name" value="Prot_kinase_dom"/>
</dbReference>
<dbReference type="InterPro" id="IPR011009">
    <property type="entry name" value="Kinase-like_dom_sf"/>
</dbReference>
<evidence type="ECO:0000313" key="4">
    <source>
        <dbReference type="Proteomes" id="UP001157974"/>
    </source>
</evidence>
<dbReference type="GO" id="GO:0004672">
    <property type="term" value="F:protein kinase activity"/>
    <property type="evidence" value="ECO:0007669"/>
    <property type="project" value="InterPro"/>
</dbReference>
<sequence length="250" mass="27018">MALGEGSLLAATAPAPKEWTPFQNSCDLCAPSFSVPSWRFLGRGGSGVVYAATCEGGDQPFVVKISSAQSWRQVALEFDVIQRLSSAKVPNIETPIRLLDASPSGSKVVAAVYYPEANGNLTGSLFDTMDPSIKARAAKAIGETVGAMLCEGIVCVDLQFLLDTDSGRLLVIDLTESLVLSHQPTAIDLSFVQSFLLESRSLIPDSLFPAAQQAAQMEFSRRFPKASRNYLESPEMSDVLLSSEWEFETR</sequence>
<evidence type="ECO:0000259" key="2">
    <source>
        <dbReference type="PROSITE" id="PS50011"/>
    </source>
</evidence>
<feature type="domain" description="Protein kinase" evidence="2">
    <location>
        <begin position="35"/>
        <end position="250"/>
    </location>
</feature>